<dbReference type="Proteomes" id="UP000178930">
    <property type="component" value="Unassembled WGS sequence"/>
</dbReference>
<evidence type="ECO:0000313" key="4">
    <source>
        <dbReference type="Proteomes" id="UP000178930"/>
    </source>
</evidence>
<organism evidence="3 4">
    <name type="scientific">Candidatus Buchananbacteria bacterium RIFCSPHIGHO2_01_FULL_39_14</name>
    <dbReference type="NCBI Taxonomy" id="1797532"/>
    <lineage>
        <taxon>Bacteria</taxon>
        <taxon>Candidatus Buchananiibacteriota</taxon>
    </lineage>
</organism>
<keyword evidence="1" id="KW-0812">Transmembrane</keyword>
<name>A0A1G1XS97_9BACT</name>
<keyword evidence="1" id="KW-0472">Membrane</keyword>
<evidence type="ECO:0000256" key="1">
    <source>
        <dbReference type="SAM" id="Phobius"/>
    </source>
</evidence>
<dbReference type="InterPro" id="IPR005182">
    <property type="entry name" value="YdbS-like_PH"/>
</dbReference>
<dbReference type="STRING" id="1797532.A2729_02655"/>
<keyword evidence="1" id="KW-1133">Transmembrane helix</keyword>
<proteinExistence type="predicted"/>
<accession>A0A1G1XS97</accession>
<comment type="caution">
    <text evidence="3">The sequence shown here is derived from an EMBL/GenBank/DDBJ whole genome shotgun (WGS) entry which is preliminary data.</text>
</comment>
<evidence type="ECO:0000259" key="2">
    <source>
        <dbReference type="Pfam" id="PF03703"/>
    </source>
</evidence>
<feature type="domain" description="YdbS-like PH" evidence="2">
    <location>
        <begin position="73"/>
        <end position="151"/>
    </location>
</feature>
<dbReference type="EMBL" id="MHIB01000048">
    <property type="protein sequence ID" value="OGY42933.1"/>
    <property type="molecule type" value="Genomic_DNA"/>
</dbReference>
<reference evidence="3 4" key="1">
    <citation type="journal article" date="2016" name="Nat. Commun.">
        <title>Thousands of microbial genomes shed light on interconnected biogeochemical processes in an aquifer system.</title>
        <authorList>
            <person name="Anantharaman K."/>
            <person name="Brown C.T."/>
            <person name="Hug L.A."/>
            <person name="Sharon I."/>
            <person name="Castelle C.J."/>
            <person name="Probst A.J."/>
            <person name="Thomas B.C."/>
            <person name="Singh A."/>
            <person name="Wilkins M.J."/>
            <person name="Karaoz U."/>
            <person name="Brodie E.L."/>
            <person name="Williams K.H."/>
            <person name="Hubbard S.S."/>
            <person name="Banfield J.F."/>
        </authorList>
    </citation>
    <scope>NUCLEOTIDE SEQUENCE [LARGE SCALE GENOMIC DNA]</scope>
</reference>
<protein>
    <recommendedName>
        <fullName evidence="2">YdbS-like PH domain-containing protein</fullName>
    </recommendedName>
</protein>
<feature type="transmembrane region" description="Helical" evidence="1">
    <location>
        <begin position="21"/>
        <end position="46"/>
    </location>
</feature>
<dbReference type="Pfam" id="PF03703">
    <property type="entry name" value="bPH_2"/>
    <property type="match status" value="1"/>
</dbReference>
<evidence type="ECO:0000313" key="3">
    <source>
        <dbReference type="EMBL" id="OGY42933.1"/>
    </source>
</evidence>
<gene>
    <name evidence="3" type="ORF">A2729_02655</name>
</gene>
<feature type="transmembrane region" description="Helical" evidence="1">
    <location>
        <begin position="52"/>
        <end position="75"/>
    </location>
</feature>
<sequence>MLGLILSDNERLIKIIRRSPIVLGLNLFFPLLIILGTFFLMYPLFIWGNLGITIFSSLILISLIWIFRAAIVWYWQRFIITNQRIIDFDQQGILKKVVSEIPYAEIKNAYYENHGLIQLIARLGNFYLILRDNKTKIEFRDIKTPERILELVGSFRYPARQPGGEFTDWSSQELVNLVKKLKIELGERQFNEIIKEIADHY</sequence>
<dbReference type="AlphaFoldDB" id="A0A1G1XS97"/>